<dbReference type="Pfam" id="PF05193">
    <property type="entry name" value="Peptidase_M16_C"/>
    <property type="match status" value="1"/>
</dbReference>
<evidence type="ECO:0000259" key="2">
    <source>
        <dbReference type="Pfam" id="PF00675"/>
    </source>
</evidence>
<comment type="similarity">
    <text evidence="1">Belongs to the peptidase M16 family.</text>
</comment>
<sequence>METPHQILTLPNGLRVVHRYVDSPVAHCGLIINVGSRDENDNEQGMAHFIEHVLFKGTKKRKAYHILSRLEDVGGELNAYTGKEETILHASVLERHLPRAIELLFEIAFQSVMPEKEVNKERDVINDEISSYLDSPSELIFDDFEDLLFSGHPIGRNILGTPESLAEIDRSRLMDWMQKHYSPERMVFSIVGRFDFADVKKWIDKYASDLPTGDPRYHRRPINEYKTTYQFENKETYQTHAIIGNRGYGLHHADLSAMILLNNLLGGPGMNSRLNLNIREKYGFAYNIESFYTPYTDTGTFGVYVGTDKGTIDRSLRLIHRELRLLREKKLGVVQLKKAKQQLLGQIALSQENNASSMIGQGRTLLHYNKIDTFEEIAERIESVTSDAILRVANEAFDPDQLSTLVYKAR</sequence>
<dbReference type="SUPFAM" id="SSF63411">
    <property type="entry name" value="LuxS/MPP-like metallohydrolase"/>
    <property type="match status" value="2"/>
</dbReference>
<dbReference type="Gene3D" id="3.30.830.10">
    <property type="entry name" value="Metalloenzyme, LuxS/M16 peptidase-like"/>
    <property type="match status" value="2"/>
</dbReference>
<evidence type="ECO:0000256" key="1">
    <source>
        <dbReference type="ARBA" id="ARBA00007261"/>
    </source>
</evidence>
<dbReference type="InterPro" id="IPR007863">
    <property type="entry name" value="Peptidase_M16_C"/>
</dbReference>
<dbReference type="InterPro" id="IPR011765">
    <property type="entry name" value="Pept_M16_N"/>
</dbReference>
<evidence type="ECO:0000259" key="3">
    <source>
        <dbReference type="Pfam" id="PF05193"/>
    </source>
</evidence>
<reference evidence="4 5" key="1">
    <citation type="submission" date="2019-09" db="EMBL/GenBank/DDBJ databases">
        <title>Genomes of family Cryomorphaceae.</title>
        <authorList>
            <person name="Bowman J.P."/>
        </authorList>
    </citation>
    <scope>NUCLEOTIDE SEQUENCE [LARGE SCALE GENOMIC DNA]</scope>
    <source>
        <strain evidence="4 5">LMG 25704</strain>
    </source>
</reference>
<dbReference type="GO" id="GO:0046872">
    <property type="term" value="F:metal ion binding"/>
    <property type="evidence" value="ECO:0007669"/>
    <property type="project" value="InterPro"/>
</dbReference>
<dbReference type="EMBL" id="WBVO01000004">
    <property type="protein sequence ID" value="KAB2810336.1"/>
    <property type="molecule type" value="Genomic_DNA"/>
</dbReference>
<dbReference type="PANTHER" id="PTHR11851:SF49">
    <property type="entry name" value="MITOCHONDRIAL-PROCESSING PEPTIDASE SUBUNIT ALPHA"/>
    <property type="match status" value="1"/>
</dbReference>
<dbReference type="AlphaFoldDB" id="A0A6N6RGN7"/>
<dbReference type="InterPro" id="IPR011249">
    <property type="entry name" value="Metalloenz_LuxS/M16"/>
</dbReference>
<dbReference type="InterPro" id="IPR050361">
    <property type="entry name" value="MPP/UQCRC_Complex"/>
</dbReference>
<dbReference type="PANTHER" id="PTHR11851">
    <property type="entry name" value="METALLOPROTEASE"/>
    <property type="match status" value="1"/>
</dbReference>
<keyword evidence="5" id="KW-1185">Reference proteome</keyword>
<evidence type="ECO:0000313" key="5">
    <source>
        <dbReference type="Proteomes" id="UP000468650"/>
    </source>
</evidence>
<accession>A0A6N6RGN7</accession>
<dbReference type="OrthoDB" id="9811314at2"/>
<dbReference type="Proteomes" id="UP000468650">
    <property type="component" value="Unassembled WGS sequence"/>
</dbReference>
<feature type="domain" description="Peptidase M16 C-terminal" evidence="3">
    <location>
        <begin position="168"/>
        <end position="343"/>
    </location>
</feature>
<organism evidence="4 5">
    <name type="scientific">Phaeocystidibacter luteus</name>
    <dbReference type="NCBI Taxonomy" id="911197"/>
    <lineage>
        <taxon>Bacteria</taxon>
        <taxon>Pseudomonadati</taxon>
        <taxon>Bacteroidota</taxon>
        <taxon>Flavobacteriia</taxon>
        <taxon>Flavobacteriales</taxon>
        <taxon>Phaeocystidibacteraceae</taxon>
        <taxon>Phaeocystidibacter</taxon>
    </lineage>
</organism>
<dbReference type="RefSeq" id="WP_151667125.1">
    <property type="nucleotide sequence ID" value="NZ_WBVO01000004.1"/>
</dbReference>
<comment type="caution">
    <text evidence="4">The sequence shown here is derived from an EMBL/GenBank/DDBJ whole genome shotgun (WGS) entry which is preliminary data.</text>
</comment>
<protein>
    <submittedName>
        <fullName evidence="4">Insulinase family protein</fullName>
    </submittedName>
</protein>
<dbReference type="Pfam" id="PF00675">
    <property type="entry name" value="Peptidase_M16"/>
    <property type="match status" value="1"/>
</dbReference>
<name>A0A6N6RGN7_9FLAO</name>
<proteinExistence type="inferred from homology"/>
<gene>
    <name evidence="4" type="ORF">F8C67_07045</name>
</gene>
<evidence type="ECO:0000313" key="4">
    <source>
        <dbReference type="EMBL" id="KAB2810336.1"/>
    </source>
</evidence>
<feature type="domain" description="Peptidase M16 N-terminal" evidence="2">
    <location>
        <begin position="22"/>
        <end position="161"/>
    </location>
</feature>